<dbReference type="Proteomes" id="UP001500124">
    <property type="component" value="Unassembled WGS sequence"/>
</dbReference>
<evidence type="ECO:0000313" key="2">
    <source>
        <dbReference type="Proteomes" id="UP001500124"/>
    </source>
</evidence>
<keyword evidence="2" id="KW-1185">Reference proteome</keyword>
<name>A0ABP9LML7_9ACTN</name>
<organism evidence="1 2">
    <name type="scientific">Streptomyces similanensis</name>
    <dbReference type="NCBI Taxonomy" id="1274988"/>
    <lineage>
        <taxon>Bacteria</taxon>
        <taxon>Bacillati</taxon>
        <taxon>Actinomycetota</taxon>
        <taxon>Actinomycetes</taxon>
        <taxon>Kitasatosporales</taxon>
        <taxon>Streptomycetaceae</taxon>
        <taxon>Streptomyces</taxon>
    </lineage>
</organism>
<sequence>MSDLWMPGAERLDIGNHAPTDGGPAKAVAHVTWDRSATKAKPLDLVPFTSLRSYFGTNPSGKPVAPHILWDPFTGRFVQFVPANSRSKSLVDLSGGTRTNRAGSVVIQVEALFFPWCRYNGKVYESLEDTPCKGWDELHAWVHSWGVPDIWPMGKPNGFTGHRDEHTWETTAGWYAHAQVPENSHTDPGTWPAFPVATKPSPAPVQYEPYPGAQFFMKGSRPALGKSSPVFTAMGKRLVAEGCGKYQVGPGPVLGQADVDSYEAFQRKLGFTGSDAKWPPGPTSWGKLKVPKV</sequence>
<comment type="caution">
    <text evidence="1">The sequence shown here is derived from an EMBL/GenBank/DDBJ whole genome shotgun (WGS) entry which is preliminary data.</text>
</comment>
<gene>
    <name evidence="1" type="ORF">GCM10023336_70300</name>
</gene>
<protein>
    <recommendedName>
        <fullName evidence="3">Endolysin</fullName>
    </recommendedName>
</protein>
<evidence type="ECO:0000313" key="1">
    <source>
        <dbReference type="EMBL" id="GAA5078503.1"/>
    </source>
</evidence>
<accession>A0ABP9LML7</accession>
<proteinExistence type="predicted"/>
<dbReference type="NCBIfam" id="NF038080">
    <property type="entry name" value="PG_bind_siph"/>
    <property type="match status" value="1"/>
</dbReference>
<dbReference type="EMBL" id="BAABKC010000128">
    <property type="protein sequence ID" value="GAA5078503.1"/>
    <property type="molecule type" value="Genomic_DNA"/>
</dbReference>
<evidence type="ECO:0008006" key="3">
    <source>
        <dbReference type="Google" id="ProtNLM"/>
    </source>
</evidence>
<dbReference type="InterPro" id="IPR047763">
    <property type="entry name" value="PG_bind_dom_phiBT1-type"/>
</dbReference>
<reference evidence="2" key="1">
    <citation type="journal article" date="2019" name="Int. J. Syst. Evol. Microbiol.">
        <title>The Global Catalogue of Microorganisms (GCM) 10K type strain sequencing project: providing services to taxonomists for standard genome sequencing and annotation.</title>
        <authorList>
            <consortium name="The Broad Institute Genomics Platform"/>
            <consortium name="The Broad Institute Genome Sequencing Center for Infectious Disease"/>
            <person name="Wu L."/>
            <person name="Ma J."/>
        </authorList>
    </citation>
    <scope>NUCLEOTIDE SEQUENCE [LARGE SCALE GENOMIC DNA]</scope>
    <source>
        <strain evidence="2">JCM 18410</strain>
    </source>
</reference>